<dbReference type="GO" id="GO:0000976">
    <property type="term" value="F:transcription cis-regulatory region binding"/>
    <property type="evidence" value="ECO:0007669"/>
    <property type="project" value="TreeGrafter"/>
</dbReference>
<evidence type="ECO:0000256" key="1">
    <source>
        <dbReference type="ARBA" id="ARBA00009437"/>
    </source>
</evidence>
<feature type="domain" description="HTH lysR-type" evidence="5">
    <location>
        <begin position="1"/>
        <end position="58"/>
    </location>
</feature>
<evidence type="ECO:0000256" key="2">
    <source>
        <dbReference type="ARBA" id="ARBA00023015"/>
    </source>
</evidence>
<dbReference type="PANTHER" id="PTHR30126:SF5">
    <property type="entry name" value="HTH-TYPE TRANSCRIPTIONAL ACTIVATOR CMPR"/>
    <property type="match status" value="1"/>
</dbReference>
<evidence type="ECO:0000313" key="6">
    <source>
        <dbReference type="EMBL" id="MPM23631.1"/>
    </source>
</evidence>
<dbReference type="EMBL" id="VSSQ01004077">
    <property type="protein sequence ID" value="MPM23631.1"/>
    <property type="molecule type" value="Genomic_DNA"/>
</dbReference>
<evidence type="ECO:0000256" key="4">
    <source>
        <dbReference type="ARBA" id="ARBA00023163"/>
    </source>
</evidence>
<accession>A0A644Y6R2</accession>
<reference evidence="6" key="1">
    <citation type="submission" date="2019-08" db="EMBL/GenBank/DDBJ databases">
        <authorList>
            <person name="Kucharzyk K."/>
            <person name="Murdoch R.W."/>
            <person name="Higgins S."/>
            <person name="Loffler F."/>
        </authorList>
    </citation>
    <scope>NUCLEOTIDE SEQUENCE</scope>
</reference>
<dbReference type="CDD" id="cd05466">
    <property type="entry name" value="PBP2_LTTR_substrate"/>
    <property type="match status" value="1"/>
</dbReference>
<gene>
    <name evidence="6" type="primary">cmpR_11</name>
    <name evidence="6" type="ORF">SDC9_70105</name>
</gene>
<keyword evidence="3" id="KW-0238">DNA-binding</keyword>
<organism evidence="6">
    <name type="scientific">bioreactor metagenome</name>
    <dbReference type="NCBI Taxonomy" id="1076179"/>
    <lineage>
        <taxon>unclassified sequences</taxon>
        <taxon>metagenomes</taxon>
        <taxon>ecological metagenomes</taxon>
    </lineage>
</organism>
<dbReference type="AlphaFoldDB" id="A0A644Y6R2"/>
<proteinExistence type="inferred from homology"/>
<keyword evidence="4" id="KW-0804">Transcription</keyword>
<name>A0A644Y6R2_9ZZZZ</name>
<dbReference type="SUPFAM" id="SSF53850">
    <property type="entry name" value="Periplasmic binding protein-like II"/>
    <property type="match status" value="1"/>
</dbReference>
<dbReference type="PANTHER" id="PTHR30126">
    <property type="entry name" value="HTH-TYPE TRANSCRIPTIONAL REGULATOR"/>
    <property type="match status" value="1"/>
</dbReference>
<protein>
    <submittedName>
        <fullName evidence="6">HTH-type transcriptional activator CmpR</fullName>
    </submittedName>
</protein>
<dbReference type="InterPro" id="IPR036388">
    <property type="entry name" value="WH-like_DNA-bd_sf"/>
</dbReference>
<dbReference type="SUPFAM" id="SSF46785">
    <property type="entry name" value="Winged helix' DNA-binding domain"/>
    <property type="match status" value="1"/>
</dbReference>
<dbReference type="PROSITE" id="PS50931">
    <property type="entry name" value="HTH_LYSR"/>
    <property type="match status" value="1"/>
</dbReference>
<comment type="caution">
    <text evidence="6">The sequence shown here is derived from an EMBL/GenBank/DDBJ whole genome shotgun (WGS) entry which is preliminary data.</text>
</comment>
<dbReference type="GO" id="GO:0003700">
    <property type="term" value="F:DNA-binding transcription factor activity"/>
    <property type="evidence" value="ECO:0007669"/>
    <property type="project" value="InterPro"/>
</dbReference>
<evidence type="ECO:0000256" key="3">
    <source>
        <dbReference type="ARBA" id="ARBA00023125"/>
    </source>
</evidence>
<evidence type="ECO:0000259" key="5">
    <source>
        <dbReference type="PROSITE" id="PS50931"/>
    </source>
</evidence>
<sequence>MELHYLRTLKVITESDSFSEAAEKLSYTRSTVTFQVRQLEKDFGITLFERIGKKMRLTHEGQAILPYVDTILSSYDQILISGNTEVRKLRIAVSESLLTYRFQPIIQAFREAMPLVDLEIQTGSCYNINQILLDGSSDLAIHYEVGHTEPNIFSKTLTEYPLVFFGSPLLSDAERDFSTPNQKKALSFIVLELDGLYRHAIDQMLSERNITLSSDMVIGSIAAIIRCTKMRLGVSVLPAFAVERELEDGQLLRLDGALAPDSISVLYSYHKNKRLSPAMRCFLKLAEEML</sequence>
<dbReference type="InterPro" id="IPR000847">
    <property type="entry name" value="LysR_HTH_N"/>
</dbReference>
<keyword evidence="2" id="KW-0805">Transcription regulation</keyword>
<dbReference type="InterPro" id="IPR036390">
    <property type="entry name" value="WH_DNA-bd_sf"/>
</dbReference>
<dbReference type="Gene3D" id="1.10.10.10">
    <property type="entry name" value="Winged helix-like DNA-binding domain superfamily/Winged helix DNA-binding domain"/>
    <property type="match status" value="1"/>
</dbReference>
<dbReference type="Pfam" id="PF03466">
    <property type="entry name" value="LysR_substrate"/>
    <property type="match status" value="1"/>
</dbReference>
<dbReference type="InterPro" id="IPR005119">
    <property type="entry name" value="LysR_subst-bd"/>
</dbReference>
<dbReference type="FunFam" id="1.10.10.10:FF:000001">
    <property type="entry name" value="LysR family transcriptional regulator"/>
    <property type="match status" value="1"/>
</dbReference>
<dbReference type="Pfam" id="PF00126">
    <property type="entry name" value="HTH_1"/>
    <property type="match status" value="1"/>
</dbReference>
<dbReference type="PRINTS" id="PR00039">
    <property type="entry name" value="HTHLYSR"/>
</dbReference>
<comment type="similarity">
    <text evidence="1">Belongs to the LysR transcriptional regulatory family.</text>
</comment>
<dbReference type="Gene3D" id="3.40.190.290">
    <property type="match status" value="1"/>
</dbReference>